<keyword evidence="2" id="KW-1185">Reference proteome</keyword>
<sequence length="174" mass="19120">MSVIPSAYLGIIEPLIEVSRGLLEQGESLAPIAFVGNLTTGATIPVLLRTGSNREKDESAAAIRQLAALHEADFIFTIMEAWTLPPDKARQFEVIIERYGSIGASPYAVDSVTFGLETRHGLWMAQAPLKPKGLSKKKRIFVLPDFQHFTDVQGRFVDLLPNKDPIQGPSRALH</sequence>
<organism evidence="1 2">
    <name type="scientific">Thiobaca trueperi</name>
    <dbReference type="NCBI Taxonomy" id="127458"/>
    <lineage>
        <taxon>Bacteria</taxon>
        <taxon>Pseudomonadati</taxon>
        <taxon>Pseudomonadota</taxon>
        <taxon>Gammaproteobacteria</taxon>
        <taxon>Chromatiales</taxon>
        <taxon>Chromatiaceae</taxon>
        <taxon>Thiobaca</taxon>
    </lineage>
</organism>
<dbReference type="EMBL" id="SMAO01000001">
    <property type="protein sequence ID" value="TCT23928.1"/>
    <property type="molecule type" value="Genomic_DNA"/>
</dbReference>
<dbReference type="AlphaFoldDB" id="A0A4R3N439"/>
<evidence type="ECO:0000313" key="2">
    <source>
        <dbReference type="Proteomes" id="UP000295717"/>
    </source>
</evidence>
<comment type="caution">
    <text evidence="1">The sequence shown here is derived from an EMBL/GenBank/DDBJ whole genome shotgun (WGS) entry which is preliminary data.</text>
</comment>
<dbReference type="OrthoDB" id="5783290at2"/>
<reference evidence="1 2" key="1">
    <citation type="submission" date="2019-03" db="EMBL/GenBank/DDBJ databases">
        <title>Genomic Encyclopedia of Type Strains, Phase IV (KMG-IV): sequencing the most valuable type-strain genomes for metagenomic binning, comparative biology and taxonomic classification.</title>
        <authorList>
            <person name="Goeker M."/>
        </authorList>
    </citation>
    <scope>NUCLEOTIDE SEQUENCE [LARGE SCALE GENOMIC DNA]</scope>
    <source>
        <strain evidence="1 2">DSM 13587</strain>
    </source>
</reference>
<proteinExistence type="predicted"/>
<gene>
    <name evidence="1" type="ORF">EDC35_101242</name>
</gene>
<protein>
    <submittedName>
        <fullName evidence="1">Uncharacterized protein</fullName>
    </submittedName>
</protein>
<name>A0A4R3N439_9GAMM</name>
<dbReference type="Proteomes" id="UP000295717">
    <property type="component" value="Unassembled WGS sequence"/>
</dbReference>
<accession>A0A4R3N439</accession>
<dbReference type="RefSeq" id="WP_132975014.1">
    <property type="nucleotide sequence ID" value="NZ_SMAO01000001.1"/>
</dbReference>
<evidence type="ECO:0000313" key="1">
    <source>
        <dbReference type="EMBL" id="TCT23928.1"/>
    </source>
</evidence>